<dbReference type="Proteomes" id="UP001333110">
    <property type="component" value="Unassembled WGS sequence"/>
</dbReference>
<dbReference type="EMBL" id="JAUNZN010000009">
    <property type="protein sequence ID" value="KAK4816696.1"/>
    <property type="molecule type" value="Genomic_DNA"/>
</dbReference>
<keyword evidence="2" id="KW-1185">Reference proteome</keyword>
<comment type="caution">
    <text evidence="1">The sequence shown here is derived from an EMBL/GenBank/DDBJ whole genome shotgun (WGS) entry which is preliminary data.</text>
</comment>
<accession>A0AAN7NRM5</accession>
<proteinExistence type="predicted"/>
<name>A0AAN7NRM5_MYCAM</name>
<dbReference type="AlphaFoldDB" id="A0AAN7NRM5"/>
<sequence>MPGCRAAAILEPGGLRRKEDHTEMLFSNFEEGRLEKQESSEEGTVAFVVGNLQGQNWTFRFVERDEAPLWPVLQPVDVPLNGSMPTWCVRLFSQFCIITKLAEDKILIVMSVDAGETLGHMEDLALITDIPQLLQKSYSARQGMERERYQRGWKAPFKYWKAAMRSPRSLVFFRLNNPNSLSLSSRGAPALGSFSWPPLDPLQQLPVLLVLRAPELDAVLQVPLDDIPSFWCVSCTTQLGVICKRAEGALDLAVNVIDENIEQCWSQYGPLRDTTQVCLHWRGTIARDPERFIPSVARSPAAFEASHRELQSIDSFLKHGPGILHISENQCTDETGRYLWRSSSPTSLPKHGQYGRLLRAMFSQVLNISMDGDSTTSLGNLFQCPSWWSEEDTPKQAEPWQDVLHAEKPVLYELSCRSPSNWHKIKQPCSYSNLHQGVALRQLLDLKRPELNKLSIKPIMLKSNIQAKNIQGKEKLCRLGGGKAKQRGGKVKEDPSNYTNLDLRIGEFPMPLRGFDNCAVACARPQKPTESEDECNPVFPRKQISTQFHSKVDQKRVPGAAPPLQPVRVHQSHVVRCPPRSLPLPPRRSPGYDLEVIKDISMKTVKIHKKLGVGTARIADPNWPKGYSIPYDVMFSMFSTHEPFPAALLYQGGDISTQRQQLPLPPPGTILDRFKCQNRSQGADPKPTKVNNKSSFAFKGACDEFTLERKSQETSSTDRRTGEHEMINLHLFNRDSKFRIRPQLAGWRLNHFPGQPGPMLDNPYSEVKFPNIQSKPPRVQLEAISSHPITCYLGEETDPHLSTTSFQAKQPQFPQPLLIRLLLQTLHQLHCPSLDTLQHLSVLLVVRGPKLNTVFESLPTLQQINTPAQLGVICKLTEGALDHFVQIIDKDIKQNWPQHRALGNTTCDWRPTGVNSIHHHSLGLGIQPVLYPAKSTPIQAMSSQFLQENAVGNRVKGFTEV</sequence>
<gene>
    <name evidence="1" type="ORF">QYF61_020580</name>
</gene>
<evidence type="ECO:0000313" key="2">
    <source>
        <dbReference type="Proteomes" id="UP001333110"/>
    </source>
</evidence>
<reference evidence="1 2" key="1">
    <citation type="journal article" date="2023" name="J. Hered.">
        <title>Chromosome-level genome of the wood stork (Mycteria americana) provides insight into avian chromosome evolution.</title>
        <authorList>
            <person name="Flamio R. Jr."/>
            <person name="Ramstad K.M."/>
        </authorList>
    </citation>
    <scope>NUCLEOTIDE SEQUENCE [LARGE SCALE GENOMIC DNA]</scope>
    <source>
        <strain evidence="1">JAX WOST 10</strain>
    </source>
</reference>
<protein>
    <submittedName>
        <fullName evidence="1">Uncharacterized protein</fullName>
    </submittedName>
</protein>
<evidence type="ECO:0000313" key="1">
    <source>
        <dbReference type="EMBL" id="KAK4816696.1"/>
    </source>
</evidence>
<organism evidence="1 2">
    <name type="scientific">Mycteria americana</name>
    <name type="common">Wood stork</name>
    <dbReference type="NCBI Taxonomy" id="33587"/>
    <lineage>
        <taxon>Eukaryota</taxon>
        <taxon>Metazoa</taxon>
        <taxon>Chordata</taxon>
        <taxon>Craniata</taxon>
        <taxon>Vertebrata</taxon>
        <taxon>Euteleostomi</taxon>
        <taxon>Archelosauria</taxon>
        <taxon>Archosauria</taxon>
        <taxon>Dinosauria</taxon>
        <taxon>Saurischia</taxon>
        <taxon>Theropoda</taxon>
        <taxon>Coelurosauria</taxon>
        <taxon>Aves</taxon>
        <taxon>Neognathae</taxon>
        <taxon>Neoaves</taxon>
        <taxon>Aequornithes</taxon>
        <taxon>Ciconiiformes</taxon>
        <taxon>Ciconiidae</taxon>
        <taxon>Mycteria</taxon>
    </lineage>
</organism>